<feature type="region of interest" description="Disordered" evidence="2">
    <location>
        <begin position="1"/>
        <end position="42"/>
    </location>
</feature>
<keyword evidence="3" id="KW-0472">Membrane</keyword>
<dbReference type="OrthoDB" id="5614880at2"/>
<evidence type="ECO:0008006" key="5">
    <source>
        <dbReference type="Google" id="ProtNLM"/>
    </source>
</evidence>
<dbReference type="EMBL" id="CP000109">
    <property type="protein sequence ID" value="ABB40710.1"/>
    <property type="molecule type" value="Genomic_DNA"/>
</dbReference>
<feature type="compositionally biased region" description="Low complexity" evidence="2">
    <location>
        <begin position="339"/>
        <end position="348"/>
    </location>
</feature>
<evidence type="ECO:0000313" key="4">
    <source>
        <dbReference type="EMBL" id="ABB40710.1"/>
    </source>
</evidence>
<proteinExistence type="predicted"/>
<reference evidence="4" key="1">
    <citation type="submission" date="2006-07" db="EMBL/GenBank/DDBJ databases">
        <title>Complete sequence of Thiomicrospira crunogena XCL-2.</title>
        <authorList>
            <consortium name="US DOE Joint Genome Institute"/>
            <person name="Copeland A."/>
            <person name="Lucas S."/>
            <person name="Lapidus A."/>
            <person name="Barry K."/>
            <person name="Detter J.C."/>
            <person name="Glavina del Rio T."/>
            <person name="Hammon N."/>
            <person name="Israni S."/>
            <person name="Dalin E."/>
            <person name="Tice H."/>
            <person name="Pitluck S."/>
            <person name="Chain P."/>
            <person name="Malfatti S."/>
            <person name="Shin M."/>
            <person name="Vergez L."/>
            <person name="Schmutz J."/>
            <person name="Larimer F."/>
            <person name="Land M."/>
            <person name="Hauser L."/>
            <person name="Kyrpides N."/>
            <person name="Lykidis A."/>
            <person name="Scott K.M."/>
            <person name="Sievert S."/>
            <person name="Kerfeld C."/>
            <person name="Freyermuth S."/>
            <person name="Dobrinski K."/>
            <person name="Boller A."/>
            <person name="Fitzpatrick K."/>
            <person name="Thoma P."/>
            <person name="Moore J."/>
            <person name="Richardson P."/>
        </authorList>
    </citation>
    <scope>NUCLEOTIDE SEQUENCE</scope>
    <source>
        <strain evidence="4">XCL-2</strain>
    </source>
</reference>
<gene>
    <name evidence="4" type="ordered locus">Tcr_0114</name>
</gene>
<feature type="compositionally biased region" description="Basic and acidic residues" evidence="2">
    <location>
        <begin position="323"/>
        <end position="336"/>
    </location>
</feature>
<accession>Q31JG3</accession>
<evidence type="ECO:0000256" key="2">
    <source>
        <dbReference type="SAM" id="MobiDB-lite"/>
    </source>
</evidence>
<keyword evidence="3" id="KW-0812">Transmembrane</keyword>
<dbReference type="STRING" id="317025.Tcr_0114"/>
<feature type="transmembrane region" description="Helical" evidence="3">
    <location>
        <begin position="59"/>
        <end position="76"/>
    </location>
</feature>
<evidence type="ECO:0000256" key="1">
    <source>
        <dbReference type="SAM" id="Coils"/>
    </source>
</evidence>
<protein>
    <recommendedName>
        <fullName evidence="5">Uroporphyrinogen-III C-methyltransferase</fullName>
    </recommendedName>
</protein>
<name>Q31JG3_HYDCU</name>
<dbReference type="KEGG" id="tcx:Tcr_0114"/>
<keyword evidence="3" id="KW-1133">Transmembrane helix</keyword>
<keyword evidence="1" id="KW-0175">Coiled coil</keyword>
<dbReference type="AlphaFoldDB" id="Q31JG3"/>
<organism evidence="4">
    <name type="scientific">Hydrogenovibrio crunogenus (strain DSM 25203 / XCL-2)</name>
    <name type="common">Thiomicrospira crunogena</name>
    <dbReference type="NCBI Taxonomy" id="317025"/>
    <lineage>
        <taxon>Bacteria</taxon>
        <taxon>Pseudomonadati</taxon>
        <taxon>Pseudomonadota</taxon>
        <taxon>Gammaproteobacteria</taxon>
        <taxon>Thiotrichales</taxon>
        <taxon>Piscirickettsiaceae</taxon>
        <taxon>Hydrogenovibrio</taxon>
    </lineage>
</organism>
<feature type="compositionally biased region" description="Basic and acidic residues" evidence="2">
    <location>
        <begin position="33"/>
        <end position="42"/>
    </location>
</feature>
<dbReference type="HOGENOM" id="CLU_602590_0_0_6"/>
<feature type="coiled-coil region" evidence="1">
    <location>
        <begin position="88"/>
        <end position="200"/>
    </location>
</feature>
<evidence type="ECO:0000256" key="3">
    <source>
        <dbReference type="SAM" id="Phobius"/>
    </source>
</evidence>
<feature type="region of interest" description="Disordered" evidence="2">
    <location>
        <begin position="322"/>
        <end position="349"/>
    </location>
</feature>
<sequence length="454" mass="51224">MMDSDEPITPKADQRVIDGEVVGESQRKKQSHSAKDQEKPLKAKTDWSGWLPKTFTQKLILLVTLLLVMLIAYLGVKSTEQDWQVERINQLQAELVKLKAASKSLQSEQNTLQAELKSLANNPDSQPVISQADVNAVKEDLAALKSTVQTELDDYAEQLQALTQSTSEKAQVLTETLEPSAETQQKMAQVEQSLKAKLEKMGQQLSELFSFKEAQQERNDWQKQKDTDLKTSSLSATPLSELRLKQWIIEINTQWMLMGNVSQTQRQLEALEKAVSMSDYMHKMQLAKRIGEDLSRLETYAPVGKSSHRTLITQLREAIQTLPEEKGSDNVSHETTEPSSSLSSDASSTGWDRFLDKAEKVFNVRKRESDTDLSDVESMMMHDVLVQRGLLLVDRIQWALDSQSNVLLKNSQEALNQFMATHFPEQAEQVANMLAPLAQVQFKARNPLKIAEVE</sequence>